<dbReference type="InterPro" id="IPR003816">
    <property type="entry name" value="Nitrate_red_gam"/>
</dbReference>
<dbReference type="SUPFAM" id="SSF103501">
    <property type="entry name" value="Respiratory nitrate reductase 1 gamma chain"/>
    <property type="match status" value="1"/>
</dbReference>
<dbReference type="InterPro" id="IPR023234">
    <property type="entry name" value="NarG-like_domain"/>
</dbReference>
<evidence type="ECO:0000259" key="15">
    <source>
        <dbReference type="Pfam" id="PF02665"/>
    </source>
</evidence>
<evidence type="ECO:0000313" key="17">
    <source>
        <dbReference type="Proteomes" id="UP001072034"/>
    </source>
</evidence>
<dbReference type="InterPro" id="IPR051936">
    <property type="entry name" value="Heme-iron_electron_transfer"/>
</dbReference>
<evidence type="ECO:0000256" key="10">
    <source>
        <dbReference type="ARBA" id="ARBA00023004"/>
    </source>
</evidence>
<evidence type="ECO:0000313" key="16">
    <source>
        <dbReference type="EMBL" id="MCZ0856799.1"/>
    </source>
</evidence>
<dbReference type="InterPro" id="IPR036197">
    <property type="entry name" value="NarG-like_sf"/>
</dbReference>
<dbReference type="EMBL" id="JAPTMY010000003">
    <property type="protein sequence ID" value="MCZ0856799.1"/>
    <property type="molecule type" value="Genomic_DNA"/>
</dbReference>
<evidence type="ECO:0000256" key="5">
    <source>
        <dbReference type="ARBA" id="ARBA00022692"/>
    </source>
</evidence>
<evidence type="ECO:0000256" key="1">
    <source>
        <dbReference type="ARBA" id="ARBA00004651"/>
    </source>
</evidence>
<evidence type="ECO:0000256" key="11">
    <source>
        <dbReference type="ARBA" id="ARBA00023063"/>
    </source>
</evidence>
<feature type="transmembrane region" description="Helical" evidence="14">
    <location>
        <begin position="187"/>
        <end position="206"/>
    </location>
</feature>
<dbReference type="NCBIfam" id="TIGR00351">
    <property type="entry name" value="narI"/>
    <property type="match status" value="1"/>
</dbReference>
<keyword evidence="12 14" id="KW-0472">Membrane</keyword>
<keyword evidence="9" id="KW-0560">Oxidoreductase</keyword>
<evidence type="ECO:0000256" key="13">
    <source>
        <dbReference type="SAM" id="MobiDB-lite"/>
    </source>
</evidence>
<keyword evidence="10" id="KW-0408">Iron</keyword>
<feature type="region of interest" description="Disordered" evidence="13">
    <location>
        <begin position="237"/>
        <end position="264"/>
    </location>
</feature>
<accession>A0ABT4I4Y2</accession>
<feature type="transmembrane region" description="Helical" evidence="14">
    <location>
        <begin position="88"/>
        <end position="112"/>
    </location>
</feature>
<keyword evidence="3" id="KW-1003">Cell membrane</keyword>
<evidence type="ECO:0000256" key="3">
    <source>
        <dbReference type="ARBA" id="ARBA00022475"/>
    </source>
</evidence>
<keyword evidence="11" id="KW-0534">Nitrate assimilation</keyword>
<sequence length="264" mass="29308">MSTFEQYFLWTVLPYLSFLLLGAGLVWRYRNDQFGWTSRSSQWNESRILRWSSPLFHFGILFVAAGHVMGLGVPKDWTEAAGVPEHVYHLMAVIPGTLAGIMTLVGLAGLLYRRIVVKSVRLATTTNDKIMYVLLLVPICLGAWATVSTQLLGGLHGGYDYRETISPWFRSIFLLNPQPELMADVPMVFKLHIVAGLLLFAVWPFTRLVHVVSAPLGYVTRPYVVYRSREGATSAAAPRRGWTPVRTQGTGNQGADDVAPSQGA</sequence>
<dbReference type="PANTHER" id="PTHR30598">
    <property type="entry name" value="NITRATE REDUCTASE PRIVATE CHAPERONE, REDOX ENZYME MATURATION PROTEIN REMP FAMILY"/>
    <property type="match status" value="1"/>
</dbReference>
<keyword evidence="17" id="KW-1185">Reference proteome</keyword>
<dbReference type="RefSeq" id="WP_268916509.1">
    <property type="nucleotide sequence ID" value="NZ_JAPTMY010000003.1"/>
</dbReference>
<keyword evidence="4" id="KW-0349">Heme</keyword>
<dbReference type="Gene3D" id="1.20.950.20">
    <property type="entry name" value="Transmembrane di-heme cytochromes, Chain C"/>
    <property type="match status" value="1"/>
</dbReference>
<keyword evidence="7" id="KW-0249">Electron transport</keyword>
<proteinExistence type="predicted"/>
<feature type="domain" description="NarG-like" evidence="15">
    <location>
        <begin position="7"/>
        <end position="229"/>
    </location>
</feature>
<keyword evidence="5 14" id="KW-0812">Transmembrane</keyword>
<protein>
    <submittedName>
        <fullName evidence="16">Respiratory nitrate reductase subunit gamma</fullName>
    </submittedName>
</protein>
<reference evidence="16" key="1">
    <citation type="submission" date="2022-10" db="EMBL/GenBank/DDBJ databases">
        <title>Genome sequence of Actinomyces israelii ATCC 10048.</title>
        <authorList>
            <person name="Watt R.M."/>
            <person name="Tong W.M."/>
        </authorList>
    </citation>
    <scope>NUCLEOTIDE SEQUENCE</scope>
    <source>
        <strain evidence="16">ATCC 10048</strain>
    </source>
</reference>
<evidence type="ECO:0000256" key="12">
    <source>
        <dbReference type="ARBA" id="ARBA00023136"/>
    </source>
</evidence>
<evidence type="ECO:0000256" key="14">
    <source>
        <dbReference type="SAM" id="Phobius"/>
    </source>
</evidence>
<keyword evidence="8 14" id="KW-1133">Transmembrane helix</keyword>
<evidence type="ECO:0000256" key="7">
    <source>
        <dbReference type="ARBA" id="ARBA00022982"/>
    </source>
</evidence>
<gene>
    <name evidence="16" type="primary">narI</name>
    <name evidence="16" type="ORF">OHJ16_01865</name>
</gene>
<evidence type="ECO:0000256" key="4">
    <source>
        <dbReference type="ARBA" id="ARBA00022617"/>
    </source>
</evidence>
<feature type="transmembrane region" description="Helical" evidence="14">
    <location>
        <begin position="48"/>
        <end position="68"/>
    </location>
</feature>
<evidence type="ECO:0000256" key="8">
    <source>
        <dbReference type="ARBA" id="ARBA00022989"/>
    </source>
</evidence>
<organism evidence="16 17">
    <name type="scientific">Actinomyces israelii</name>
    <dbReference type="NCBI Taxonomy" id="1659"/>
    <lineage>
        <taxon>Bacteria</taxon>
        <taxon>Bacillati</taxon>
        <taxon>Actinomycetota</taxon>
        <taxon>Actinomycetes</taxon>
        <taxon>Actinomycetales</taxon>
        <taxon>Actinomycetaceae</taxon>
        <taxon>Actinomyces</taxon>
    </lineage>
</organism>
<feature type="transmembrane region" description="Helical" evidence="14">
    <location>
        <begin position="6"/>
        <end position="27"/>
    </location>
</feature>
<name>A0ABT4I4Y2_9ACTO</name>
<dbReference type="Pfam" id="PF02665">
    <property type="entry name" value="Nitrate_red_gam"/>
    <property type="match status" value="1"/>
</dbReference>
<dbReference type="PANTHER" id="PTHR30598:SF3">
    <property type="entry name" value="RESPIRATORY NITRATE REDUCTASE 1 GAMMA CHAIN"/>
    <property type="match status" value="1"/>
</dbReference>
<evidence type="ECO:0000256" key="6">
    <source>
        <dbReference type="ARBA" id="ARBA00022723"/>
    </source>
</evidence>
<keyword evidence="2" id="KW-0813">Transport</keyword>
<comment type="subcellular location">
    <subcellularLocation>
        <location evidence="1">Cell membrane</location>
        <topology evidence="1">Multi-pass membrane protein</topology>
    </subcellularLocation>
</comment>
<dbReference type="Proteomes" id="UP001072034">
    <property type="component" value="Unassembled WGS sequence"/>
</dbReference>
<feature type="transmembrane region" description="Helical" evidence="14">
    <location>
        <begin position="132"/>
        <end position="152"/>
    </location>
</feature>
<keyword evidence="6" id="KW-0479">Metal-binding</keyword>
<comment type="caution">
    <text evidence="16">The sequence shown here is derived from an EMBL/GenBank/DDBJ whole genome shotgun (WGS) entry which is preliminary data.</text>
</comment>
<evidence type="ECO:0000256" key="9">
    <source>
        <dbReference type="ARBA" id="ARBA00023002"/>
    </source>
</evidence>
<evidence type="ECO:0000256" key="2">
    <source>
        <dbReference type="ARBA" id="ARBA00022448"/>
    </source>
</evidence>